<evidence type="ECO:0000256" key="14">
    <source>
        <dbReference type="SAM" id="Phobius"/>
    </source>
</evidence>
<dbReference type="GO" id="GO:0005886">
    <property type="term" value="C:plasma membrane"/>
    <property type="evidence" value="ECO:0007669"/>
    <property type="project" value="UniProtKB-SubCell"/>
</dbReference>
<evidence type="ECO:0000256" key="4">
    <source>
        <dbReference type="ARBA" id="ARBA00021546"/>
    </source>
</evidence>
<evidence type="ECO:0000313" key="16">
    <source>
        <dbReference type="EMBL" id="MBB6070744.1"/>
    </source>
</evidence>
<dbReference type="PROSITE" id="PS51186">
    <property type="entry name" value="GNAT"/>
    <property type="match status" value="1"/>
</dbReference>
<keyword evidence="9" id="KW-0443">Lipid metabolism</keyword>
<keyword evidence="17" id="KW-1185">Reference proteome</keyword>
<organism evidence="16 17">
    <name type="scientific">Longimicrobium terrae</name>
    <dbReference type="NCBI Taxonomy" id="1639882"/>
    <lineage>
        <taxon>Bacteria</taxon>
        <taxon>Pseudomonadati</taxon>
        <taxon>Gemmatimonadota</taxon>
        <taxon>Longimicrobiia</taxon>
        <taxon>Longimicrobiales</taxon>
        <taxon>Longimicrobiaceae</taxon>
        <taxon>Longimicrobium</taxon>
    </lineage>
</organism>
<feature type="transmembrane region" description="Helical" evidence="14">
    <location>
        <begin position="381"/>
        <end position="401"/>
    </location>
</feature>
<feature type="transmembrane region" description="Helical" evidence="14">
    <location>
        <begin position="175"/>
        <end position="202"/>
    </location>
</feature>
<feature type="transmembrane region" description="Helical" evidence="14">
    <location>
        <begin position="142"/>
        <end position="163"/>
    </location>
</feature>
<keyword evidence="11" id="KW-0046">Antibiotic resistance</keyword>
<evidence type="ECO:0000259" key="15">
    <source>
        <dbReference type="PROSITE" id="PS51186"/>
    </source>
</evidence>
<evidence type="ECO:0000256" key="6">
    <source>
        <dbReference type="ARBA" id="ARBA00022679"/>
    </source>
</evidence>
<evidence type="ECO:0000256" key="7">
    <source>
        <dbReference type="ARBA" id="ARBA00022692"/>
    </source>
</evidence>
<evidence type="ECO:0000313" key="17">
    <source>
        <dbReference type="Proteomes" id="UP000582837"/>
    </source>
</evidence>
<name>A0A841GYC4_9BACT</name>
<evidence type="ECO:0000256" key="9">
    <source>
        <dbReference type="ARBA" id="ARBA00023098"/>
    </source>
</evidence>
<reference evidence="16 17" key="1">
    <citation type="submission" date="2020-08" db="EMBL/GenBank/DDBJ databases">
        <title>Genomic Encyclopedia of Type Strains, Phase IV (KMG-IV): sequencing the most valuable type-strain genomes for metagenomic binning, comparative biology and taxonomic classification.</title>
        <authorList>
            <person name="Goeker M."/>
        </authorList>
    </citation>
    <scope>NUCLEOTIDE SEQUENCE [LARGE SCALE GENOMIC DNA]</scope>
    <source>
        <strain evidence="16 17">DSM 29007</strain>
    </source>
</reference>
<feature type="transmembrane region" description="Helical" evidence="14">
    <location>
        <begin position="510"/>
        <end position="530"/>
    </location>
</feature>
<evidence type="ECO:0000256" key="10">
    <source>
        <dbReference type="ARBA" id="ARBA00023136"/>
    </source>
</evidence>
<dbReference type="GO" id="GO:0046677">
    <property type="term" value="P:response to antibiotic"/>
    <property type="evidence" value="ECO:0007669"/>
    <property type="project" value="UniProtKB-KW"/>
</dbReference>
<dbReference type="RefSeq" id="WP_170034654.1">
    <property type="nucleotide sequence ID" value="NZ_JABDTL010000001.1"/>
</dbReference>
<evidence type="ECO:0000256" key="1">
    <source>
        <dbReference type="ARBA" id="ARBA00004651"/>
    </source>
</evidence>
<evidence type="ECO:0000256" key="5">
    <source>
        <dbReference type="ARBA" id="ARBA00022475"/>
    </source>
</evidence>
<dbReference type="Pfam" id="PF09924">
    <property type="entry name" value="LPG_synthase_C"/>
    <property type="match status" value="1"/>
</dbReference>
<keyword evidence="7 14" id="KW-0812">Transmembrane</keyword>
<dbReference type="PANTHER" id="PTHR34697">
    <property type="entry name" value="PHOSPHATIDYLGLYCEROL LYSYLTRANSFERASE"/>
    <property type="match status" value="1"/>
</dbReference>
<dbReference type="InterPro" id="IPR022791">
    <property type="entry name" value="L-PG_synthase/AglD"/>
</dbReference>
<keyword evidence="8 14" id="KW-1133">Transmembrane helix</keyword>
<comment type="caution">
    <text evidence="16">The sequence shown here is derived from an EMBL/GenBank/DDBJ whole genome shotgun (WGS) entry which is preliminary data.</text>
</comment>
<evidence type="ECO:0000256" key="2">
    <source>
        <dbReference type="ARBA" id="ARBA00008627"/>
    </source>
</evidence>
<keyword evidence="6 16" id="KW-0808">Transferase</keyword>
<feature type="transmembrane region" description="Helical" evidence="14">
    <location>
        <begin position="274"/>
        <end position="291"/>
    </location>
</feature>
<sequence>MEAHTQAPDAPPVDAPQGSPSRASVLLRWLSPLAGLALFAAAVWVLHKALQDVSYREVRQTMHALPGSALWMAMGFTTINYCILCCFDLLAFLYVGRRPNWKVAVTSFVGYAVANNVGFAIISGTSVRYRFYSRWGLTADEISRIVVFYSGTFWLGFLVLSGYSMALDPPPGMSALLPSALVSLIGWSLIGIGVLYISVAVLRRKPVRVWRWTIPVPPPRIVVLQFMLSTVDWTLAGAGFYVLLPRTELTFGVLLGAFMAAQLVGLISHVPGGVGVFEGTMIILLGPYLTPSQIISSLVVYRLIYYIAPLSVALVILVADEVRLRRQQFARFGTWFGNVSQQLAPRVLAMFMFLGGALLLVSGATPTEAHRLRWIDHHLPLVLVEAGYLIGSVAGVGLLIVSNGVARRLDMAYYLGVVMLAAGIGASLLKGADYEEAAMLAGVLVALAASRPAFDRRTGFFAAKFSPGWVFGLVAVVGAAVWLGFFAFKHVEYSDELWWRFALNQDAPRALRATMLAIVLMLAFGVLRLLKPAPAGILLPSDEDLQNASRLIQSQSSTVPYLVYLRDKTVMFSDDGQAFLMYAVQGGTWVAMGDPVGDPRSFPDLIRRFFERCDDYGGVPVFYQVGKERLHQYADFGLTFAKLGEEAFVDLPSFHMDGAERKPFRLVLNRFAKAGLTFRIAPAEEVPALLPRLREVSDEWLRGKRSAEKGFSLGFFSPEYARRFPVALVEQDGRLVAFATVWPGPDRAELSVDLMRYRTDAPRNVMEALLLHLMLWGRDEGYRRFNLGMAPLSGLEVSAVAPAWTRIGNFLFQRGEALYNFQGLRTYKEKFHPAWEPRYLAYPGGLALPRVTADVSALIAGGYRGIFRRGRPG</sequence>
<keyword evidence="10 14" id="KW-0472">Membrane</keyword>
<dbReference type="InterPro" id="IPR000182">
    <property type="entry name" value="GNAT_dom"/>
</dbReference>
<dbReference type="AlphaFoldDB" id="A0A841GYC4"/>
<feature type="transmembrane region" description="Helical" evidence="14">
    <location>
        <begin position="343"/>
        <end position="361"/>
    </location>
</feature>
<feature type="transmembrane region" description="Helical" evidence="14">
    <location>
        <begin position="101"/>
        <end position="122"/>
    </location>
</feature>
<accession>A0A841GYC4</accession>
<comment type="similarity">
    <text evidence="2">Belongs to the LPG synthase family.</text>
</comment>
<dbReference type="Pfam" id="PF03706">
    <property type="entry name" value="LPG_synthase_TM"/>
    <property type="match status" value="1"/>
</dbReference>
<evidence type="ECO:0000256" key="8">
    <source>
        <dbReference type="ARBA" id="ARBA00022989"/>
    </source>
</evidence>
<dbReference type="EMBL" id="JACHIA010000005">
    <property type="protein sequence ID" value="MBB6070744.1"/>
    <property type="molecule type" value="Genomic_DNA"/>
</dbReference>
<feature type="transmembrane region" description="Helical" evidence="14">
    <location>
        <begin position="222"/>
        <end position="243"/>
    </location>
</feature>
<comment type="subcellular location">
    <subcellularLocation>
        <location evidence="1">Cell membrane</location>
        <topology evidence="1">Multi-pass membrane protein</topology>
    </subcellularLocation>
</comment>
<dbReference type="InterPro" id="IPR016181">
    <property type="entry name" value="Acyl_CoA_acyltransferase"/>
</dbReference>
<feature type="transmembrane region" description="Helical" evidence="14">
    <location>
        <begin position="437"/>
        <end position="454"/>
    </location>
</feature>
<proteinExistence type="inferred from homology"/>
<protein>
    <recommendedName>
        <fullName evidence="4">Phosphatidylglycerol lysyltransferase</fullName>
        <ecNumber evidence="3">2.3.2.3</ecNumber>
    </recommendedName>
    <alternativeName>
        <fullName evidence="12">Lysylphosphatidylglycerol synthase</fullName>
    </alternativeName>
</protein>
<dbReference type="GO" id="GO:0006629">
    <property type="term" value="P:lipid metabolic process"/>
    <property type="evidence" value="ECO:0007669"/>
    <property type="project" value="UniProtKB-KW"/>
</dbReference>
<dbReference type="PANTHER" id="PTHR34697:SF2">
    <property type="entry name" value="PHOSPHATIDYLGLYCEROL LYSYLTRANSFERASE"/>
    <property type="match status" value="1"/>
</dbReference>
<dbReference type="InterPro" id="IPR024320">
    <property type="entry name" value="LPG_synthase_C"/>
</dbReference>
<dbReference type="GO" id="GO:0055091">
    <property type="term" value="P:phospholipid homeostasis"/>
    <property type="evidence" value="ECO:0007669"/>
    <property type="project" value="TreeGrafter"/>
</dbReference>
<dbReference type="SUPFAM" id="SSF55729">
    <property type="entry name" value="Acyl-CoA N-acyltransferases (Nat)"/>
    <property type="match status" value="1"/>
</dbReference>
<feature type="transmembrane region" description="Helical" evidence="14">
    <location>
        <begin position="29"/>
        <end position="47"/>
    </location>
</feature>
<keyword evidence="5" id="KW-1003">Cell membrane</keyword>
<evidence type="ECO:0000256" key="12">
    <source>
        <dbReference type="ARBA" id="ARBA00031899"/>
    </source>
</evidence>
<feature type="transmembrane region" description="Helical" evidence="14">
    <location>
        <begin position="413"/>
        <end position="431"/>
    </location>
</feature>
<feature type="domain" description="N-acetyltransferase" evidence="15">
    <location>
        <begin position="676"/>
        <end position="849"/>
    </location>
</feature>
<evidence type="ECO:0000256" key="11">
    <source>
        <dbReference type="ARBA" id="ARBA00023251"/>
    </source>
</evidence>
<dbReference type="EC" id="2.3.2.3" evidence="3"/>
<dbReference type="GO" id="GO:0016747">
    <property type="term" value="F:acyltransferase activity, transferring groups other than amino-acyl groups"/>
    <property type="evidence" value="ECO:0007669"/>
    <property type="project" value="InterPro"/>
</dbReference>
<feature type="transmembrane region" description="Helical" evidence="14">
    <location>
        <begin position="466"/>
        <end position="490"/>
    </location>
</feature>
<dbReference type="NCBIfam" id="NF033480">
    <property type="entry name" value="bifunc_MprF"/>
    <property type="match status" value="1"/>
</dbReference>
<evidence type="ECO:0000256" key="13">
    <source>
        <dbReference type="ARBA" id="ARBA00047540"/>
    </source>
</evidence>
<feature type="transmembrane region" description="Helical" evidence="14">
    <location>
        <begin position="303"/>
        <end position="322"/>
    </location>
</feature>
<dbReference type="GO" id="GO:0050071">
    <property type="term" value="F:phosphatidylglycerol lysyltransferase activity"/>
    <property type="evidence" value="ECO:0007669"/>
    <property type="project" value="UniProtKB-EC"/>
</dbReference>
<gene>
    <name evidence="16" type="ORF">HNQ61_002365</name>
</gene>
<dbReference type="InterPro" id="IPR051211">
    <property type="entry name" value="PG_lysyltransferase"/>
</dbReference>
<dbReference type="Proteomes" id="UP000582837">
    <property type="component" value="Unassembled WGS sequence"/>
</dbReference>
<feature type="transmembrane region" description="Helical" evidence="14">
    <location>
        <begin position="68"/>
        <end position="95"/>
    </location>
</feature>
<keyword evidence="16" id="KW-0012">Acyltransferase</keyword>
<comment type="catalytic activity">
    <reaction evidence="13">
        <text>L-lysyl-tRNA(Lys) + a 1,2-diacyl-sn-glycero-3-phospho-(1'-sn-glycerol) = a 1,2-diacyl-sn-glycero-3-phospho-1'-(3'-O-L-lysyl)-sn-glycerol + tRNA(Lys)</text>
        <dbReference type="Rhea" id="RHEA:10668"/>
        <dbReference type="Rhea" id="RHEA-COMP:9696"/>
        <dbReference type="Rhea" id="RHEA-COMP:9697"/>
        <dbReference type="ChEBI" id="CHEBI:64716"/>
        <dbReference type="ChEBI" id="CHEBI:75792"/>
        <dbReference type="ChEBI" id="CHEBI:78442"/>
        <dbReference type="ChEBI" id="CHEBI:78529"/>
        <dbReference type="EC" id="2.3.2.3"/>
    </reaction>
</comment>
<evidence type="ECO:0000256" key="3">
    <source>
        <dbReference type="ARBA" id="ARBA00012014"/>
    </source>
</evidence>